<comment type="caution">
    <text evidence="1">The sequence shown here is derived from an EMBL/GenBank/DDBJ whole genome shotgun (WGS) entry which is preliminary data.</text>
</comment>
<proteinExistence type="predicted"/>
<evidence type="ECO:0000313" key="1">
    <source>
        <dbReference type="EMBL" id="GIE99773.1"/>
    </source>
</evidence>
<reference evidence="1" key="1">
    <citation type="submission" date="2021-01" db="EMBL/GenBank/DDBJ databases">
        <title>Whole genome shotgun sequence of Actinoplanes rishiriensis NBRC 108556.</title>
        <authorList>
            <person name="Komaki H."/>
            <person name="Tamura T."/>
        </authorList>
    </citation>
    <scope>NUCLEOTIDE SEQUENCE</scope>
    <source>
        <strain evidence="1">NBRC 108556</strain>
    </source>
</reference>
<accession>A0A919MY59</accession>
<sequence length="277" mass="28490">MSPTVALVSTPHRSFPGWRTAAVTAGRAAEMVRAGAVDAVVAGPGDQVPELIWSALSHGVPICCDPPLAPTAAEAGEIAAAARAATAPAVVSFPWRSQGALADARDTIRSGRLGDLLTVDLTVHDDPRATSAGVAAIHQLDLLRWLTRPDWTVEAGWSATVPLDGWGLGLTTVGLCAGDTRARIAASRLDRGAPRFQLTATGVHGTLLVVMDPRDGAGMWRLSLASGTGERVFGGGEVDPHLSFLLADEGGFFDDAAQAHSLAAAAETTRLAGAAAR</sequence>
<dbReference type="SUPFAM" id="SSF55347">
    <property type="entry name" value="Glyceraldehyde-3-phosphate dehydrogenase-like, C-terminal domain"/>
    <property type="match status" value="1"/>
</dbReference>
<dbReference type="RefSeq" id="WP_203786755.1">
    <property type="nucleotide sequence ID" value="NZ_BOMV01000077.1"/>
</dbReference>
<gene>
    <name evidence="1" type="ORF">Ari01nite_72380</name>
</gene>
<evidence type="ECO:0000313" key="2">
    <source>
        <dbReference type="Proteomes" id="UP000636960"/>
    </source>
</evidence>
<dbReference type="InterPro" id="IPR036291">
    <property type="entry name" value="NAD(P)-bd_dom_sf"/>
</dbReference>
<dbReference type="EMBL" id="BOMV01000077">
    <property type="protein sequence ID" value="GIE99773.1"/>
    <property type="molecule type" value="Genomic_DNA"/>
</dbReference>
<dbReference type="AlphaFoldDB" id="A0A919MY59"/>
<dbReference type="Gene3D" id="3.40.50.720">
    <property type="entry name" value="NAD(P)-binding Rossmann-like Domain"/>
    <property type="match status" value="1"/>
</dbReference>
<organism evidence="1 2">
    <name type="scientific">Paractinoplanes rishiriensis</name>
    <dbReference type="NCBI Taxonomy" id="1050105"/>
    <lineage>
        <taxon>Bacteria</taxon>
        <taxon>Bacillati</taxon>
        <taxon>Actinomycetota</taxon>
        <taxon>Actinomycetes</taxon>
        <taxon>Micromonosporales</taxon>
        <taxon>Micromonosporaceae</taxon>
        <taxon>Paractinoplanes</taxon>
    </lineage>
</organism>
<evidence type="ECO:0008006" key="3">
    <source>
        <dbReference type="Google" id="ProtNLM"/>
    </source>
</evidence>
<dbReference type="Proteomes" id="UP000636960">
    <property type="component" value="Unassembled WGS sequence"/>
</dbReference>
<protein>
    <recommendedName>
        <fullName evidence="3">Gfo/Idh/MocA-like oxidoreductase N-terminal domain-containing protein</fullName>
    </recommendedName>
</protein>
<keyword evidence="2" id="KW-1185">Reference proteome</keyword>
<name>A0A919MY59_9ACTN</name>
<dbReference type="SUPFAM" id="SSF51735">
    <property type="entry name" value="NAD(P)-binding Rossmann-fold domains"/>
    <property type="match status" value="1"/>
</dbReference>
<dbReference type="Gene3D" id="3.30.360.10">
    <property type="entry name" value="Dihydrodipicolinate Reductase, domain 2"/>
    <property type="match status" value="1"/>
</dbReference>